<comment type="caution">
    <text evidence="2">The sequence shown here is derived from an EMBL/GenBank/DDBJ whole genome shotgun (WGS) entry which is preliminary data.</text>
</comment>
<gene>
    <name evidence="2" type="ORF">CFP56_030214</name>
</gene>
<feature type="compositionally biased region" description="Polar residues" evidence="1">
    <location>
        <begin position="26"/>
        <end position="42"/>
    </location>
</feature>
<dbReference type="Proteomes" id="UP000237347">
    <property type="component" value="Unassembled WGS sequence"/>
</dbReference>
<reference evidence="2 3" key="1">
    <citation type="journal article" date="2018" name="Sci. Data">
        <title>The draft genome sequence of cork oak.</title>
        <authorList>
            <person name="Ramos A.M."/>
            <person name="Usie A."/>
            <person name="Barbosa P."/>
            <person name="Barros P.M."/>
            <person name="Capote T."/>
            <person name="Chaves I."/>
            <person name="Simoes F."/>
            <person name="Abreu I."/>
            <person name="Carrasquinho I."/>
            <person name="Faro C."/>
            <person name="Guimaraes J.B."/>
            <person name="Mendonca D."/>
            <person name="Nobrega F."/>
            <person name="Rodrigues L."/>
            <person name="Saibo N.J.M."/>
            <person name="Varela M.C."/>
            <person name="Egas C."/>
            <person name="Matos J."/>
            <person name="Miguel C.M."/>
            <person name="Oliveira M.M."/>
            <person name="Ricardo C.P."/>
            <person name="Goncalves S."/>
        </authorList>
    </citation>
    <scope>NUCLEOTIDE SEQUENCE [LARGE SCALE GENOMIC DNA]</scope>
    <source>
        <strain evidence="3">cv. HL8</strain>
    </source>
</reference>
<feature type="region of interest" description="Disordered" evidence="1">
    <location>
        <begin position="12"/>
        <end position="66"/>
    </location>
</feature>
<dbReference type="AlphaFoldDB" id="A0AAW0LTA1"/>
<evidence type="ECO:0000313" key="2">
    <source>
        <dbReference type="EMBL" id="KAK7854898.1"/>
    </source>
</evidence>
<evidence type="ECO:0000256" key="1">
    <source>
        <dbReference type="SAM" id="MobiDB-lite"/>
    </source>
</evidence>
<name>A0AAW0LTA1_QUESU</name>
<proteinExistence type="predicted"/>
<evidence type="ECO:0000313" key="3">
    <source>
        <dbReference type="Proteomes" id="UP000237347"/>
    </source>
</evidence>
<protein>
    <submittedName>
        <fullName evidence="2">Uncharacterized protein</fullName>
    </submittedName>
</protein>
<sequence length="353" mass="39250">MVSKEQVCVKEVSSSGLGCDGLGNKGQFSHGSTKGKPNSNSVKGKKEFARSKAIHLNSPQSDCTKEIKSSSTEWTLSICSVKPDQNDGFKFGADQHRQRGYGEFESVDGGVGSSPHSQHDSVQANASLGVEDCRAGLVKNGRDEDDHEKDRGGQHPTNIPGDMDGYAIALCVIKVGQRPDDNDGMVDHVDFDGGRAIGVENITSLTRKCVVVHVCHHVDDVLHHDHVGDVLCHRDEHVGDVFRHDHDEQEGDVLRCEHDEHVVDVLHHHDNALLLLHDDGPLHEDHDRDRRDAHRHHDNALLFRHVHVLRDVLHHDHVLHDVPHRGGGEYDDDFRGETFSNVLLKSELRSQPR</sequence>
<feature type="region of interest" description="Disordered" evidence="1">
    <location>
        <begin position="140"/>
        <end position="161"/>
    </location>
</feature>
<accession>A0AAW0LTA1</accession>
<dbReference type="EMBL" id="PKMF04000050">
    <property type="protein sequence ID" value="KAK7854898.1"/>
    <property type="molecule type" value="Genomic_DNA"/>
</dbReference>
<feature type="compositionally biased region" description="Basic and acidic residues" evidence="1">
    <location>
        <begin position="140"/>
        <end position="153"/>
    </location>
</feature>
<organism evidence="2 3">
    <name type="scientific">Quercus suber</name>
    <name type="common">Cork oak</name>
    <dbReference type="NCBI Taxonomy" id="58331"/>
    <lineage>
        <taxon>Eukaryota</taxon>
        <taxon>Viridiplantae</taxon>
        <taxon>Streptophyta</taxon>
        <taxon>Embryophyta</taxon>
        <taxon>Tracheophyta</taxon>
        <taxon>Spermatophyta</taxon>
        <taxon>Magnoliopsida</taxon>
        <taxon>eudicotyledons</taxon>
        <taxon>Gunneridae</taxon>
        <taxon>Pentapetalae</taxon>
        <taxon>rosids</taxon>
        <taxon>fabids</taxon>
        <taxon>Fagales</taxon>
        <taxon>Fagaceae</taxon>
        <taxon>Quercus</taxon>
    </lineage>
</organism>
<keyword evidence="3" id="KW-1185">Reference proteome</keyword>